<organism evidence="1 2">
    <name type="scientific">Ohtaekwangia kribbensis</name>
    <dbReference type="NCBI Taxonomy" id="688913"/>
    <lineage>
        <taxon>Bacteria</taxon>
        <taxon>Pseudomonadati</taxon>
        <taxon>Bacteroidota</taxon>
        <taxon>Cytophagia</taxon>
        <taxon>Cytophagales</taxon>
        <taxon>Fulvivirgaceae</taxon>
        <taxon>Ohtaekwangia</taxon>
    </lineage>
</organism>
<dbReference type="RefSeq" id="WP_377582881.1">
    <property type="nucleotide sequence ID" value="NZ_JBHTKA010000008.1"/>
</dbReference>
<keyword evidence="2" id="KW-1185">Reference proteome</keyword>
<comment type="caution">
    <text evidence="1">The sequence shown here is derived from an EMBL/GenBank/DDBJ whole genome shotgun (WGS) entry which is preliminary data.</text>
</comment>
<evidence type="ECO:0000313" key="1">
    <source>
        <dbReference type="EMBL" id="MFD1002100.1"/>
    </source>
</evidence>
<dbReference type="Proteomes" id="UP001597112">
    <property type="component" value="Unassembled WGS sequence"/>
</dbReference>
<gene>
    <name evidence="1" type="ORF">ACFQ21_22435</name>
</gene>
<protein>
    <submittedName>
        <fullName evidence="1">Uncharacterized protein</fullName>
    </submittedName>
</protein>
<dbReference type="EMBL" id="JBHTKA010000008">
    <property type="protein sequence ID" value="MFD1002100.1"/>
    <property type="molecule type" value="Genomic_DNA"/>
</dbReference>
<name>A0ABW3K758_9BACT</name>
<reference evidence="2" key="1">
    <citation type="journal article" date="2019" name="Int. J. Syst. Evol. Microbiol.">
        <title>The Global Catalogue of Microorganisms (GCM) 10K type strain sequencing project: providing services to taxonomists for standard genome sequencing and annotation.</title>
        <authorList>
            <consortium name="The Broad Institute Genomics Platform"/>
            <consortium name="The Broad Institute Genome Sequencing Center for Infectious Disease"/>
            <person name="Wu L."/>
            <person name="Ma J."/>
        </authorList>
    </citation>
    <scope>NUCLEOTIDE SEQUENCE [LARGE SCALE GENOMIC DNA]</scope>
    <source>
        <strain evidence="2">CCUG 58938</strain>
    </source>
</reference>
<proteinExistence type="predicted"/>
<sequence>MTTEFSDSNTVHCTNVEYLWNAISKISNKDISKNPLVKEFNHSSLWKNSMDTSRLVLAYGNPEAVYKRIIQQYRTKYKINRNDLLPQGSSFWAYSHKIVRYKYDEPFDEQRLRFLGDEVSAFGFSSDLSSIYSKEYFKKQYDILYFDYDGEFVVRLNAANTKDEIILVMLNKRGTFLEMFNSAKRLIEKGRAKINSGSPIYQLNMEDELLIPVIKFKALHEYKELIGVKFSSDYGPIDSFSQAISFDFDRNGVVMESNVSVADSVGMPQKPKLLHFSRPFYLFIKEANAPYPYFNLWVSDASILERRKK</sequence>
<accession>A0ABW3K758</accession>
<evidence type="ECO:0000313" key="2">
    <source>
        <dbReference type="Proteomes" id="UP001597112"/>
    </source>
</evidence>